<dbReference type="SUPFAM" id="SSF48452">
    <property type="entry name" value="TPR-like"/>
    <property type="match status" value="2"/>
</dbReference>
<reference evidence="3 4" key="1">
    <citation type="submission" date="2024-08" db="EMBL/GenBank/DDBJ databases">
        <title>Clostridium lapicellarii sp. nov., and Clostridium renhuaiense sp. nov., two species isolated from the mud in a fermentation cellar used for producing sauce-flavour Chinese liquors.</title>
        <authorList>
            <person name="Yang F."/>
            <person name="Wang H."/>
            <person name="Chen L.Q."/>
            <person name="Zhou N."/>
            <person name="Lu J.J."/>
            <person name="Pu X.X."/>
            <person name="Wan B."/>
            <person name="Wang L."/>
            <person name="Liu S.J."/>
        </authorList>
    </citation>
    <scope>NUCLEOTIDE SEQUENCE [LARGE SCALE GENOMIC DNA]</scope>
    <source>
        <strain evidence="3 4">MT-5</strain>
    </source>
</reference>
<evidence type="ECO:0000313" key="4">
    <source>
        <dbReference type="Proteomes" id="UP001564657"/>
    </source>
</evidence>
<dbReference type="InterPro" id="IPR027417">
    <property type="entry name" value="P-loop_NTPase"/>
</dbReference>
<dbReference type="SMART" id="SM00028">
    <property type="entry name" value="TPR"/>
    <property type="match status" value="4"/>
</dbReference>
<gene>
    <name evidence="3" type="ORF">AB8U03_07395</name>
</gene>
<dbReference type="Pfam" id="PF13191">
    <property type="entry name" value="AAA_16"/>
    <property type="match status" value="1"/>
</dbReference>
<dbReference type="RefSeq" id="WP_369703908.1">
    <property type="nucleotide sequence ID" value="NZ_JBGEWD010000005.1"/>
</dbReference>
<feature type="repeat" description="TPR" evidence="1">
    <location>
        <begin position="848"/>
        <end position="881"/>
    </location>
</feature>
<sequence>MTIVNAKLFGIQEILKDQDKIYFPYKKAEALFYYMLVRKQALREIVINLLWGDMGEDIAKKNLRNAVYSIKKIFNENIIISPKRSLLMLNPDIQFQCDIYKFLSKEDACGLKDGFRNNINELEIFKIYRGDFLEGFYVKDAETFEKWMMQVRQQFRDKYINNLTKCVERFMKEKRINSAKSCCKKLFYVDDFNEQAYRLLMSIYIKEGEYGKAVYTYNILRQKLKDELGVSPDEETKLLYEEIIEKKIYNEDNSNCGNLEFFYGRAEEINILMNNYKNFIEKNAAESILIKGEAGIGKTKLVCEFLNRIQCKDLYLISTNCYQAEENYILKPWNSIFQRIFKILTMENIKLPQYTYKVIESIFPAIDTENTHQHIESLERWDMIKYQAIESAAIDIIKYVCGKKRMILFMDDIQWIDEVSLSLIKNIILNLKNNRFMVIFTCRRGYDKKVDNFITFMRFRNLIREIVVNPLNVEETMDFIKRLLPQYNFSKEELGNIYLNTEGNMFFLVEYLNNFKDKKQPFIISPKMQDILKTRLYNISYNARRLLSIISIFFDMAKIKDIQELVQGNPLELMSSIDELQKKALIKEIYLDDEIGIAFNHIKMREYVYSQLSNSEKFFLHKKVANIIENKLSNDAYDFSLYSKLIYHYMGCGNKLKELEYRIKNLNSYLSNKHEIFPILYNNYSQEYLLTDNQVKDKFKDIYLIIKDLRNMNVDKEKLKDIEMEFFYIVGRDYIRKGEYQKGYSIIYELISYAINGDNYKLTLQCYKQLIYYSMNISNFSLMKNYIDKAIEISIKYNYEDEIPVILRLKGYEKIMNGKLHEGEKLLKEAIELFNNLKNSEKYVLNIAAAYDFIGESKMIKEQYDEALKCYELAINMCTERDVNLGMPIFYTNAGEALYEMGMYEKAYNYIKKALRLYDELNFVWGRAKANNLNDMLSCRNNNR</sequence>
<keyword evidence="1" id="KW-0802">TPR repeat</keyword>
<dbReference type="SUPFAM" id="SSF52540">
    <property type="entry name" value="P-loop containing nucleoside triphosphate hydrolases"/>
    <property type="match status" value="1"/>
</dbReference>
<dbReference type="Gene3D" id="1.25.40.10">
    <property type="entry name" value="Tetratricopeptide repeat domain"/>
    <property type="match status" value="2"/>
</dbReference>
<dbReference type="InterPro" id="IPR019734">
    <property type="entry name" value="TPR_rpt"/>
</dbReference>
<comment type="caution">
    <text evidence="3">The sequence shown here is derived from an EMBL/GenBank/DDBJ whole genome shotgun (WGS) entry which is preliminary data.</text>
</comment>
<accession>A0ABV4BMM4</accession>
<evidence type="ECO:0000313" key="3">
    <source>
        <dbReference type="EMBL" id="MEY8000023.1"/>
    </source>
</evidence>
<organism evidence="3 4">
    <name type="scientific">Clostridium moutaii</name>
    <dbReference type="NCBI Taxonomy" id="3240932"/>
    <lineage>
        <taxon>Bacteria</taxon>
        <taxon>Bacillati</taxon>
        <taxon>Bacillota</taxon>
        <taxon>Clostridia</taxon>
        <taxon>Eubacteriales</taxon>
        <taxon>Clostridiaceae</taxon>
        <taxon>Clostridium</taxon>
    </lineage>
</organism>
<dbReference type="InterPro" id="IPR051677">
    <property type="entry name" value="AfsR-DnrI-RedD_regulator"/>
</dbReference>
<dbReference type="Pfam" id="PF13424">
    <property type="entry name" value="TPR_12"/>
    <property type="match status" value="1"/>
</dbReference>
<keyword evidence="4" id="KW-1185">Reference proteome</keyword>
<evidence type="ECO:0000256" key="1">
    <source>
        <dbReference type="PROSITE-ProRule" id="PRU00339"/>
    </source>
</evidence>
<dbReference type="EMBL" id="JBGEWD010000005">
    <property type="protein sequence ID" value="MEY8000023.1"/>
    <property type="molecule type" value="Genomic_DNA"/>
</dbReference>
<dbReference type="InterPro" id="IPR041664">
    <property type="entry name" value="AAA_16"/>
</dbReference>
<dbReference type="InterPro" id="IPR005158">
    <property type="entry name" value="BTAD"/>
</dbReference>
<feature type="repeat" description="TPR" evidence="1">
    <location>
        <begin position="888"/>
        <end position="921"/>
    </location>
</feature>
<dbReference type="Proteomes" id="UP001564657">
    <property type="component" value="Unassembled WGS sequence"/>
</dbReference>
<dbReference type="InterPro" id="IPR011990">
    <property type="entry name" value="TPR-like_helical_dom_sf"/>
</dbReference>
<dbReference type="PANTHER" id="PTHR35807">
    <property type="entry name" value="TRANSCRIPTIONAL REGULATOR REDD-RELATED"/>
    <property type="match status" value="1"/>
</dbReference>
<evidence type="ECO:0000259" key="2">
    <source>
        <dbReference type="SMART" id="SM01043"/>
    </source>
</evidence>
<feature type="domain" description="Bacterial transcriptional activator" evidence="2">
    <location>
        <begin position="106"/>
        <end position="244"/>
    </location>
</feature>
<dbReference type="SMART" id="SM01043">
    <property type="entry name" value="BTAD"/>
    <property type="match status" value="1"/>
</dbReference>
<proteinExistence type="predicted"/>
<protein>
    <submittedName>
        <fullName evidence="3">AAA family ATPase</fullName>
    </submittedName>
</protein>
<dbReference type="PROSITE" id="PS50005">
    <property type="entry name" value="TPR"/>
    <property type="match status" value="2"/>
</dbReference>
<dbReference type="Gene3D" id="3.40.50.300">
    <property type="entry name" value="P-loop containing nucleotide triphosphate hydrolases"/>
    <property type="match status" value="1"/>
</dbReference>
<dbReference type="Pfam" id="PF03704">
    <property type="entry name" value="BTAD"/>
    <property type="match status" value="1"/>
</dbReference>
<name>A0ABV4BMM4_9CLOT</name>